<gene>
    <name evidence="1" type="ORF">NM688_g123</name>
</gene>
<protein>
    <submittedName>
        <fullName evidence="1">Uncharacterized protein</fullName>
    </submittedName>
</protein>
<reference evidence="1" key="1">
    <citation type="submission" date="2022-07" db="EMBL/GenBank/DDBJ databases">
        <title>Genome Sequence of Phlebia brevispora.</title>
        <authorList>
            <person name="Buettner E."/>
        </authorList>
    </citation>
    <scope>NUCLEOTIDE SEQUENCE</scope>
    <source>
        <strain evidence="1">MPL23</strain>
    </source>
</reference>
<organism evidence="1 2">
    <name type="scientific">Phlebia brevispora</name>
    <dbReference type="NCBI Taxonomy" id="194682"/>
    <lineage>
        <taxon>Eukaryota</taxon>
        <taxon>Fungi</taxon>
        <taxon>Dikarya</taxon>
        <taxon>Basidiomycota</taxon>
        <taxon>Agaricomycotina</taxon>
        <taxon>Agaricomycetes</taxon>
        <taxon>Polyporales</taxon>
        <taxon>Meruliaceae</taxon>
        <taxon>Phlebia</taxon>
    </lineage>
</organism>
<name>A0ACC1TFZ4_9APHY</name>
<proteinExistence type="predicted"/>
<evidence type="ECO:0000313" key="1">
    <source>
        <dbReference type="EMBL" id="KAJ3559792.1"/>
    </source>
</evidence>
<sequence>MDPLEELRSEVSLTMSKRQRGVISLVCRRWADTLRPWIFDSITLRSREDADALFSLSLRPHSDVLDYINVIEVSQSLTQYPYRPWIHTVYPAFDKLDSRIPAIHLTLCGPLPEGKFMKSICERLPASVPLYFTSITRLTLTNLHFRRVTDLVRIPRELPSLQFVHCRDITWNCPSSAEMPPASQYLSRMPVSDLDGITYALQGCTDNSVAGWFTALLAPRWRDRVQQSDAHIICHIASALARNIDSSKVPEWTMQATREEDHLGFIGRDENDPEMCLFPEFRAHLTQHVAAHARQVRAIWFHPLDVSATLEHSDWEAIGSVTATLPSLEALIIISASHADLLSFHNQILVPKMPSFHQSSKLKYVISSYDERRDEQRVRFVSCTEDKVHDAGLEDIRA</sequence>
<dbReference type="Proteomes" id="UP001148662">
    <property type="component" value="Unassembled WGS sequence"/>
</dbReference>
<accession>A0ACC1TFZ4</accession>
<comment type="caution">
    <text evidence="1">The sequence shown here is derived from an EMBL/GenBank/DDBJ whole genome shotgun (WGS) entry which is preliminary data.</text>
</comment>
<dbReference type="EMBL" id="JANHOG010000009">
    <property type="protein sequence ID" value="KAJ3559792.1"/>
    <property type="molecule type" value="Genomic_DNA"/>
</dbReference>
<keyword evidence="2" id="KW-1185">Reference proteome</keyword>
<evidence type="ECO:0000313" key="2">
    <source>
        <dbReference type="Proteomes" id="UP001148662"/>
    </source>
</evidence>